<dbReference type="SUPFAM" id="SSF50447">
    <property type="entry name" value="Translation proteins"/>
    <property type="match status" value="1"/>
</dbReference>
<organism evidence="8 9">
    <name type="scientific">Lachnoanaerobaculum saburreum</name>
    <dbReference type="NCBI Taxonomy" id="467210"/>
    <lineage>
        <taxon>Bacteria</taxon>
        <taxon>Bacillati</taxon>
        <taxon>Bacillota</taxon>
        <taxon>Clostridia</taxon>
        <taxon>Lachnospirales</taxon>
        <taxon>Lachnospiraceae</taxon>
        <taxon>Lachnoanaerobaculum</taxon>
    </lineage>
</organism>
<comment type="subunit">
    <text evidence="5">Binds ribosomal protein uS19.</text>
</comment>
<dbReference type="PATRIC" id="fig|467210.3.peg.1674"/>
<evidence type="ECO:0000313" key="8">
    <source>
        <dbReference type="EMBL" id="KXB56778.1"/>
    </source>
</evidence>
<evidence type="ECO:0000256" key="1">
    <source>
        <dbReference type="ARBA" id="ARBA00022490"/>
    </source>
</evidence>
<comment type="similarity">
    <text evidence="5">Belongs to the RimM family.</text>
</comment>
<accession>A0A133ZMW2</accession>
<evidence type="ECO:0000256" key="3">
    <source>
        <dbReference type="ARBA" id="ARBA00022552"/>
    </source>
</evidence>
<dbReference type="Pfam" id="PF05239">
    <property type="entry name" value="PRC"/>
    <property type="match status" value="1"/>
</dbReference>
<dbReference type="Gene3D" id="2.40.30.60">
    <property type="entry name" value="RimM"/>
    <property type="match status" value="1"/>
</dbReference>
<keyword evidence="2 5" id="KW-0690">Ribosome biogenesis</keyword>
<keyword evidence="1 5" id="KW-0963">Cytoplasm</keyword>
<evidence type="ECO:0000259" key="7">
    <source>
        <dbReference type="Pfam" id="PF05239"/>
    </source>
</evidence>
<dbReference type="AlphaFoldDB" id="A0A133ZMW2"/>
<keyword evidence="9" id="KW-1185">Reference proteome</keyword>
<name>A0A133ZMW2_9FIRM</name>
<dbReference type="InterPro" id="IPR002676">
    <property type="entry name" value="RimM_N"/>
</dbReference>
<dbReference type="GO" id="GO:0043022">
    <property type="term" value="F:ribosome binding"/>
    <property type="evidence" value="ECO:0007669"/>
    <property type="project" value="InterPro"/>
</dbReference>
<proteinExistence type="inferred from homology"/>
<dbReference type="Proteomes" id="UP000070394">
    <property type="component" value="Unassembled WGS sequence"/>
</dbReference>
<evidence type="ECO:0000256" key="4">
    <source>
        <dbReference type="ARBA" id="ARBA00023186"/>
    </source>
</evidence>
<dbReference type="NCBIfam" id="TIGR02273">
    <property type="entry name" value="16S_RimM"/>
    <property type="match status" value="1"/>
</dbReference>
<gene>
    <name evidence="5" type="primary">rimM</name>
    <name evidence="8" type="ORF">HMPREF1866_01688</name>
</gene>
<keyword evidence="4 5" id="KW-0143">Chaperone</keyword>
<comment type="subcellular location">
    <subcellularLocation>
        <location evidence="5">Cytoplasm</location>
    </subcellularLocation>
</comment>
<evidence type="ECO:0000256" key="2">
    <source>
        <dbReference type="ARBA" id="ARBA00022517"/>
    </source>
</evidence>
<evidence type="ECO:0000313" key="9">
    <source>
        <dbReference type="Proteomes" id="UP000070394"/>
    </source>
</evidence>
<keyword evidence="3 5" id="KW-0698">rRNA processing</keyword>
<dbReference type="PANTHER" id="PTHR33692">
    <property type="entry name" value="RIBOSOME MATURATION FACTOR RIMM"/>
    <property type="match status" value="1"/>
</dbReference>
<dbReference type="InterPro" id="IPR011961">
    <property type="entry name" value="RimM"/>
</dbReference>
<dbReference type="SUPFAM" id="SSF50346">
    <property type="entry name" value="PRC-barrel domain"/>
    <property type="match status" value="1"/>
</dbReference>
<dbReference type="InterPro" id="IPR011033">
    <property type="entry name" value="PRC_barrel-like_sf"/>
</dbReference>
<comment type="caution">
    <text evidence="8">The sequence shown here is derived from an EMBL/GenBank/DDBJ whole genome shotgun (WGS) entry which is preliminary data.</text>
</comment>
<dbReference type="PANTHER" id="PTHR33692:SF1">
    <property type="entry name" value="RIBOSOME MATURATION FACTOR RIMM"/>
    <property type="match status" value="1"/>
</dbReference>
<dbReference type="InterPro" id="IPR036976">
    <property type="entry name" value="RimM_N_sf"/>
</dbReference>
<dbReference type="STRING" id="467210.HMPREF1866_01688"/>
<comment type="domain">
    <text evidence="5">The PRC barrel domain binds ribosomal protein uS19.</text>
</comment>
<protein>
    <recommendedName>
        <fullName evidence="5">Ribosome maturation factor RimM</fullName>
    </recommendedName>
</protein>
<evidence type="ECO:0000259" key="6">
    <source>
        <dbReference type="Pfam" id="PF01782"/>
    </source>
</evidence>
<dbReference type="GO" id="GO:0006364">
    <property type="term" value="P:rRNA processing"/>
    <property type="evidence" value="ECO:0007669"/>
    <property type="project" value="UniProtKB-UniRule"/>
</dbReference>
<dbReference type="GO" id="GO:0042274">
    <property type="term" value="P:ribosomal small subunit biogenesis"/>
    <property type="evidence" value="ECO:0007669"/>
    <property type="project" value="UniProtKB-UniRule"/>
</dbReference>
<dbReference type="Pfam" id="PF01782">
    <property type="entry name" value="RimM"/>
    <property type="match status" value="1"/>
</dbReference>
<feature type="domain" description="PRC-barrel" evidence="7">
    <location>
        <begin position="112"/>
        <end position="183"/>
    </location>
</feature>
<dbReference type="InterPro" id="IPR009000">
    <property type="entry name" value="Transl_B-barrel_sf"/>
</dbReference>
<dbReference type="Gene3D" id="2.30.30.240">
    <property type="entry name" value="PRC-barrel domain"/>
    <property type="match status" value="1"/>
</dbReference>
<dbReference type="EMBL" id="LSDA01000099">
    <property type="protein sequence ID" value="KXB56778.1"/>
    <property type="molecule type" value="Genomic_DNA"/>
</dbReference>
<comment type="function">
    <text evidence="5">An accessory protein needed during the final step in the assembly of 30S ribosomal subunit, possibly for assembly of the head region. Essential for efficient processing of 16S rRNA. May be needed both before and after RbfA during the maturation of 16S rRNA. It has affinity for free ribosomal 30S subunits but not for 70S ribosomes.</text>
</comment>
<evidence type="ECO:0000256" key="5">
    <source>
        <dbReference type="HAMAP-Rule" id="MF_00014"/>
    </source>
</evidence>
<dbReference type="GO" id="GO:0005737">
    <property type="term" value="C:cytoplasm"/>
    <property type="evidence" value="ECO:0007669"/>
    <property type="project" value="UniProtKB-SubCell"/>
</dbReference>
<sequence>MALLLSKGLLSNFESEKMIDRFRVGVITSSHGIKGEAKVYPTSDDSNRLKKIKKVYANIKGVETVLDIESVRFQKNMALVKFKQFDNPEAIQALRNVDLFVDRENATPLKKNENYIADLIGLDVIDENNTQIGKVTDVFPTGANHVMEVDMGEKKVLFPYIRQCILDVNLDEGKIKVHVLDGLLDL</sequence>
<dbReference type="InterPro" id="IPR027275">
    <property type="entry name" value="PRC-brl_dom"/>
</dbReference>
<reference evidence="9" key="1">
    <citation type="submission" date="2016-01" db="EMBL/GenBank/DDBJ databases">
        <authorList>
            <person name="Mitreva M."/>
            <person name="Pepin K.H."/>
            <person name="Mihindukulasuriya K.A."/>
            <person name="Fulton R."/>
            <person name="Fronick C."/>
            <person name="O'Laughlin M."/>
            <person name="Miner T."/>
            <person name="Herter B."/>
            <person name="Rosa B.A."/>
            <person name="Cordes M."/>
            <person name="Tomlinson C."/>
            <person name="Wollam A."/>
            <person name="Palsikar V.B."/>
            <person name="Mardis E.R."/>
            <person name="Wilson R.K."/>
        </authorList>
    </citation>
    <scope>NUCLEOTIDE SEQUENCE [LARGE SCALE GENOMIC DNA]</scope>
    <source>
        <strain evidence="9">DNF00896</strain>
    </source>
</reference>
<dbReference type="GO" id="GO:0005840">
    <property type="term" value="C:ribosome"/>
    <property type="evidence" value="ECO:0007669"/>
    <property type="project" value="InterPro"/>
</dbReference>
<feature type="domain" description="RimM N-terminal" evidence="6">
    <location>
        <begin position="24"/>
        <end position="104"/>
    </location>
</feature>
<dbReference type="HAMAP" id="MF_00014">
    <property type="entry name" value="Ribosome_mat_RimM"/>
    <property type="match status" value="1"/>
</dbReference>